<feature type="transmembrane region" description="Helical" evidence="9">
    <location>
        <begin position="141"/>
        <end position="161"/>
    </location>
</feature>
<feature type="transmembrane region" description="Helical" evidence="9">
    <location>
        <begin position="242"/>
        <end position="263"/>
    </location>
</feature>
<dbReference type="PANTHER" id="PTHR30047:SF7">
    <property type="entry name" value="HIGH-AFFINITY CHOLINE TRANSPORT PROTEIN"/>
    <property type="match status" value="1"/>
</dbReference>
<evidence type="ECO:0000256" key="4">
    <source>
        <dbReference type="ARBA" id="ARBA00022475"/>
    </source>
</evidence>
<keyword evidence="7 9" id="KW-0472">Membrane</keyword>
<evidence type="ECO:0000256" key="8">
    <source>
        <dbReference type="SAM" id="MobiDB-lite"/>
    </source>
</evidence>
<dbReference type="InterPro" id="IPR000060">
    <property type="entry name" value="BCCT_transptr"/>
</dbReference>
<gene>
    <name evidence="10" type="ORF">C884_00825</name>
</gene>
<feature type="transmembrane region" description="Helical" evidence="9">
    <location>
        <begin position="315"/>
        <end position="335"/>
    </location>
</feature>
<keyword evidence="4" id="KW-1003">Cell membrane</keyword>
<evidence type="ECO:0000256" key="3">
    <source>
        <dbReference type="ARBA" id="ARBA00022448"/>
    </source>
</evidence>
<feature type="transmembrane region" description="Helical" evidence="9">
    <location>
        <begin position="524"/>
        <end position="547"/>
    </location>
</feature>
<evidence type="ECO:0000256" key="5">
    <source>
        <dbReference type="ARBA" id="ARBA00022692"/>
    </source>
</evidence>
<feature type="transmembrane region" description="Helical" evidence="9">
    <location>
        <begin position="101"/>
        <end position="120"/>
    </location>
</feature>
<dbReference type="PANTHER" id="PTHR30047">
    <property type="entry name" value="HIGH-AFFINITY CHOLINE TRANSPORT PROTEIN-RELATED"/>
    <property type="match status" value="1"/>
</dbReference>
<evidence type="ECO:0000313" key="11">
    <source>
        <dbReference type="Proteomes" id="UP000009877"/>
    </source>
</evidence>
<dbReference type="Pfam" id="PF02028">
    <property type="entry name" value="BCCT"/>
    <property type="match status" value="1"/>
</dbReference>
<comment type="caution">
    <text evidence="10">The sequence shown here is derived from an EMBL/GenBank/DDBJ whole genome shotgun (WGS) entry which is preliminary data.</text>
</comment>
<dbReference type="RefSeq" id="WP_006215251.1">
    <property type="nucleotide sequence ID" value="NZ_ANHZ02000018.1"/>
</dbReference>
<dbReference type="InterPro" id="IPR018093">
    <property type="entry name" value="BCCT_CS"/>
</dbReference>
<keyword evidence="3" id="KW-0813">Transport</keyword>
<feature type="region of interest" description="Disordered" evidence="8">
    <location>
        <begin position="1"/>
        <end position="32"/>
    </location>
</feature>
<dbReference type="PROSITE" id="PS01303">
    <property type="entry name" value="BCCT"/>
    <property type="match status" value="1"/>
</dbReference>
<dbReference type="GO" id="GO:0005886">
    <property type="term" value="C:plasma membrane"/>
    <property type="evidence" value="ECO:0007669"/>
    <property type="project" value="UniProtKB-SubCell"/>
</dbReference>
<name>M2WC60_9MICC</name>
<organism evidence="10 11">
    <name type="scientific">Kocuria palustris PEL</name>
    <dbReference type="NCBI Taxonomy" id="1236550"/>
    <lineage>
        <taxon>Bacteria</taxon>
        <taxon>Bacillati</taxon>
        <taxon>Actinomycetota</taxon>
        <taxon>Actinomycetes</taxon>
        <taxon>Micrococcales</taxon>
        <taxon>Micrococcaceae</taxon>
        <taxon>Kocuria</taxon>
    </lineage>
</organism>
<sequence>MAETPHETRPPAADEHSTPPEDPLDSDLRPQNQIADDDTDAQITEKLKAQGVRLRRGSIAPAVFWPALIAIIVVTACALIFPDFTADVLLGAQTWLVTNLGWYYMTVIAAFIVFALYMCFSRFGSIKLGRDDEEPEFSWMSWFAMLFSAGMGVGLVFYGVAEPLTYATSDPKPGWTGDQVELAQLGMAQTFVHWGLHPWAIYAVIGLALAYAIHRRGRPVSIRWALEPLLGEKRVQGWMGDVIDILAVFGTIAGVATSLGLGVQQIGAGLAAMGVVESADMTLLIILIVVITFLATASVVTGLGRGIKWLSNINLSLAGILLIAVLLLGPTLFMFQNFIQSLGVYLANVLNMSFDVGAYQGEEGAAWGAAWTIFYWGWWVSWAPFVGVFIARISRGRTVRQFVAGVLLVPTTVGFFWFSVMGGAGLFRQLFGEGGLVDPEEGVIAESALFDLLADMPIGGILSVLAIVVIAIFFITSSDSGSLVVDMLASGGHPNPPTWSRVTFAVLEGLIAAALLLAGGLTVIQAAGLITALPFSVILILMAIATVKAMRTDLEQMQDRELEQRYRRVSEMLQEDFDSRFGEQVDTRVDHRIDYRLSRTTGPVTGRFRRLKGNEKK</sequence>
<keyword evidence="5 9" id="KW-0812">Transmembrane</keyword>
<accession>M2WC60</accession>
<evidence type="ECO:0000256" key="2">
    <source>
        <dbReference type="ARBA" id="ARBA00005658"/>
    </source>
</evidence>
<feature type="transmembrane region" description="Helical" evidence="9">
    <location>
        <begin position="403"/>
        <end position="427"/>
    </location>
</feature>
<protein>
    <submittedName>
        <fullName evidence="10">High-affinity choline uptake protein BetT</fullName>
    </submittedName>
</protein>
<proteinExistence type="inferred from homology"/>
<comment type="similarity">
    <text evidence="2">Belongs to the BCCT transporter (TC 2.A.15) family.</text>
</comment>
<feature type="compositionally biased region" description="Basic and acidic residues" evidence="8">
    <location>
        <begin position="1"/>
        <end position="19"/>
    </location>
</feature>
<evidence type="ECO:0000256" key="1">
    <source>
        <dbReference type="ARBA" id="ARBA00004651"/>
    </source>
</evidence>
<feature type="transmembrane region" description="Helical" evidence="9">
    <location>
        <begin position="62"/>
        <end position="81"/>
    </location>
</feature>
<dbReference type="AlphaFoldDB" id="M2WC60"/>
<feature type="transmembrane region" description="Helical" evidence="9">
    <location>
        <begin position="498"/>
        <end position="518"/>
    </location>
</feature>
<dbReference type="GO" id="GO:0022857">
    <property type="term" value="F:transmembrane transporter activity"/>
    <property type="evidence" value="ECO:0007669"/>
    <property type="project" value="InterPro"/>
</dbReference>
<dbReference type="Proteomes" id="UP000009877">
    <property type="component" value="Unassembled WGS sequence"/>
</dbReference>
<keyword evidence="6 9" id="KW-1133">Transmembrane helix</keyword>
<feature type="transmembrane region" description="Helical" evidence="9">
    <location>
        <begin position="458"/>
        <end position="477"/>
    </location>
</feature>
<feature type="transmembrane region" description="Helical" evidence="9">
    <location>
        <begin position="373"/>
        <end position="391"/>
    </location>
</feature>
<comment type="subcellular location">
    <subcellularLocation>
        <location evidence="1">Cell membrane</location>
        <topology evidence="1">Multi-pass membrane protein</topology>
    </subcellularLocation>
</comment>
<evidence type="ECO:0000256" key="9">
    <source>
        <dbReference type="SAM" id="Phobius"/>
    </source>
</evidence>
<feature type="transmembrane region" description="Helical" evidence="9">
    <location>
        <begin position="196"/>
        <end position="213"/>
    </location>
</feature>
<dbReference type="EMBL" id="ANHZ02000018">
    <property type="protein sequence ID" value="EME36057.1"/>
    <property type="molecule type" value="Genomic_DNA"/>
</dbReference>
<feature type="transmembrane region" description="Helical" evidence="9">
    <location>
        <begin position="283"/>
        <end position="303"/>
    </location>
</feature>
<evidence type="ECO:0000256" key="6">
    <source>
        <dbReference type="ARBA" id="ARBA00022989"/>
    </source>
</evidence>
<evidence type="ECO:0000313" key="10">
    <source>
        <dbReference type="EMBL" id="EME36057.1"/>
    </source>
</evidence>
<reference evidence="10 11" key="1">
    <citation type="journal article" date="2014" name="Genome Announc.">
        <title>Draft Genome Sequence of Kocuria palustris PEL.</title>
        <authorList>
            <person name="Sharma G."/>
            <person name="Khatri I."/>
            <person name="Subramanian S."/>
        </authorList>
    </citation>
    <scope>NUCLEOTIDE SEQUENCE [LARGE SCALE GENOMIC DNA]</scope>
    <source>
        <strain evidence="10 11">PEL</strain>
    </source>
</reference>
<keyword evidence="11" id="KW-1185">Reference proteome</keyword>
<evidence type="ECO:0000256" key="7">
    <source>
        <dbReference type="ARBA" id="ARBA00023136"/>
    </source>
</evidence>
<dbReference type="NCBIfam" id="TIGR00842">
    <property type="entry name" value="bcct"/>
    <property type="match status" value="1"/>
</dbReference>